<dbReference type="SMART" id="SM00645">
    <property type="entry name" value="Pept_C1"/>
    <property type="match status" value="1"/>
</dbReference>
<name>A0A5P1EW68_ASPOF</name>
<dbReference type="OMA" id="CIERNEN"/>
<organism evidence="4 5">
    <name type="scientific">Asparagus officinalis</name>
    <name type="common">Garden asparagus</name>
    <dbReference type="NCBI Taxonomy" id="4686"/>
    <lineage>
        <taxon>Eukaryota</taxon>
        <taxon>Viridiplantae</taxon>
        <taxon>Streptophyta</taxon>
        <taxon>Embryophyta</taxon>
        <taxon>Tracheophyta</taxon>
        <taxon>Spermatophyta</taxon>
        <taxon>Magnoliopsida</taxon>
        <taxon>Liliopsida</taxon>
        <taxon>Asparagales</taxon>
        <taxon>Asparagaceae</taxon>
        <taxon>Asparagoideae</taxon>
        <taxon>Asparagus</taxon>
    </lineage>
</organism>
<dbReference type="Proteomes" id="UP000243459">
    <property type="component" value="Chromosome 5"/>
</dbReference>
<reference evidence="5" key="1">
    <citation type="journal article" date="2017" name="Nat. Commun.">
        <title>The asparagus genome sheds light on the origin and evolution of a young Y chromosome.</title>
        <authorList>
            <person name="Harkess A."/>
            <person name="Zhou J."/>
            <person name="Xu C."/>
            <person name="Bowers J.E."/>
            <person name="Van der Hulst R."/>
            <person name="Ayyampalayam S."/>
            <person name="Mercati F."/>
            <person name="Riccardi P."/>
            <person name="McKain M.R."/>
            <person name="Kakrana A."/>
            <person name="Tang H."/>
            <person name="Ray J."/>
            <person name="Groenendijk J."/>
            <person name="Arikit S."/>
            <person name="Mathioni S.M."/>
            <person name="Nakano M."/>
            <person name="Shan H."/>
            <person name="Telgmann-Rauber A."/>
            <person name="Kanno A."/>
            <person name="Yue Z."/>
            <person name="Chen H."/>
            <person name="Li W."/>
            <person name="Chen Y."/>
            <person name="Xu X."/>
            <person name="Zhang Y."/>
            <person name="Luo S."/>
            <person name="Chen H."/>
            <person name="Gao J."/>
            <person name="Mao Z."/>
            <person name="Pires J.C."/>
            <person name="Luo M."/>
            <person name="Kudrna D."/>
            <person name="Wing R.A."/>
            <person name="Meyers B.C."/>
            <person name="Yi K."/>
            <person name="Kong H."/>
            <person name="Lavrijsen P."/>
            <person name="Sunseri F."/>
            <person name="Falavigna A."/>
            <person name="Ye Y."/>
            <person name="Leebens-Mack J.H."/>
            <person name="Chen G."/>
        </authorList>
    </citation>
    <scope>NUCLEOTIDE SEQUENCE [LARGE SCALE GENOMIC DNA]</scope>
    <source>
        <strain evidence="5">cv. DH0086</strain>
    </source>
</reference>
<keyword evidence="5" id="KW-1185">Reference proteome</keyword>
<gene>
    <name evidence="4" type="ORF">A4U43_C05F32170</name>
</gene>
<evidence type="ECO:0000256" key="2">
    <source>
        <dbReference type="ARBA" id="ARBA00023157"/>
    </source>
</evidence>
<evidence type="ECO:0000313" key="5">
    <source>
        <dbReference type="Proteomes" id="UP000243459"/>
    </source>
</evidence>
<dbReference type="InterPro" id="IPR013128">
    <property type="entry name" value="Peptidase_C1A"/>
</dbReference>
<dbReference type="Pfam" id="PF00112">
    <property type="entry name" value="Peptidase_C1"/>
    <property type="match status" value="1"/>
</dbReference>
<dbReference type="EMBL" id="CM007385">
    <property type="protein sequence ID" value="ONK70286.1"/>
    <property type="molecule type" value="Genomic_DNA"/>
</dbReference>
<protein>
    <recommendedName>
        <fullName evidence="3">Peptidase C1A papain C-terminal domain-containing protein</fullName>
    </recommendedName>
</protein>
<evidence type="ECO:0000259" key="3">
    <source>
        <dbReference type="SMART" id="SM00645"/>
    </source>
</evidence>
<sequence>MEIPLSMDWREEGVLNGVRNQEACNCCWCITACTCCEAMYKIAHREQDLPWLSPQDIINCYFIHFGITPVFDKVRCYYGSINRAFRYIMTRGVLYEKDCPFVKKRGECIERNENTKTFKIKGYHTIANGDEVMLLSHVSKHPVGCVIKITDDFLNLEKGTIYMGSNRHIQGSHAMVIVGYGEDNGINYWIMTEDMERSRETRAEMVQER</sequence>
<dbReference type="GO" id="GO:0006508">
    <property type="term" value="P:proteolysis"/>
    <property type="evidence" value="ECO:0007669"/>
    <property type="project" value="InterPro"/>
</dbReference>
<dbReference type="GO" id="GO:0008234">
    <property type="term" value="F:cysteine-type peptidase activity"/>
    <property type="evidence" value="ECO:0007669"/>
    <property type="project" value="InterPro"/>
</dbReference>
<dbReference type="AlphaFoldDB" id="A0A5P1EW68"/>
<comment type="similarity">
    <text evidence="1">Belongs to the peptidase C1 family.</text>
</comment>
<dbReference type="InterPro" id="IPR025660">
    <property type="entry name" value="Pept_his_AS"/>
</dbReference>
<dbReference type="PANTHER" id="PTHR12411">
    <property type="entry name" value="CYSTEINE PROTEASE FAMILY C1-RELATED"/>
    <property type="match status" value="1"/>
</dbReference>
<evidence type="ECO:0000313" key="4">
    <source>
        <dbReference type="EMBL" id="ONK70286.1"/>
    </source>
</evidence>
<dbReference type="InterPro" id="IPR039417">
    <property type="entry name" value="Peptidase_C1A_papain-like"/>
</dbReference>
<evidence type="ECO:0000256" key="1">
    <source>
        <dbReference type="ARBA" id="ARBA00008455"/>
    </source>
</evidence>
<proteinExistence type="inferred from homology"/>
<dbReference type="InterPro" id="IPR000668">
    <property type="entry name" value="Peptidase_C1A_C"/>
</dbReference>
<dbReference type="InterPro" id="IPR038765">
    <property type="entry name" value="Papain-like_cys_pep_sf"/>
</dbReference>
<dbReference type="Gramene" id="ONK70286">
    <property type="protein sequence ID" value="ONK70286"/>
    <property type="gene ID" value="A4U43_C05F32170"/>
</dbReference>
<dbReference type="SUPFAM" id="SSF54001">
    <property type="entry name" value="Cysteine proteinases"/>
    <property type="match status" value="1"/>
</dbReference>
<dbReference type="PROSITE" id="PS00639">
    <property type="entry name" value="THIOL_PROTEASE_HIS"/>
    <property type="match status" value="1"/>
</dbReference>
<feature type="domain" description="Peptidase C1A papain C-terminal" evidence="3">
    <location>
        <begin position="3"/>
        <end position="207"/>
    </location>
</feature>
<dbReference type="CDD" id="cd02248">
    <property type="entry name" value="Peptidase_C1A"/>
    <property type="match status" value="1"/>
</dbReference>
<accession>A0A5P1EW68</accession>
<dbReference type="Gene3D" id="3.90.70.10">
    <property type="entry name" value="Cysteine proteinases"/>
    <property type="match status" value="1"/>
</dbReference>
<keyword evidence="2" id="KW-1015">Disulfide bond</keyword>